<organism evidence="8 9">
    <name type="scientific">Salipiger mucosus DSM 16094</name>
    <dbReference type="NCBI Taxonomy" id="1123237"/>
    <lineage>
        <taxon>Bacteria</taxon>
        <taxon>Pseudomonadati</taxon>
        <taxon>Pseudomonadota</taxon>
        <taxon>Alphaproteobacteria</taxon>
        <taxon>Rhodobacterales</taxon>
        <taxon>Roseobacteraceae</taxon>
        <taxon>Salipiger</taxon>
    </lineage>
</organism>
<dbReference type="InterPro" id="IPR050189">
    <property type="entry name" value="MFS_Efflux_Transporters"/>
</dbReference>
<feature type="transmembrane region" description="Helical" evidence="6">
    <location>
        <begin position="358"/>
        <end position="376"/>
    </location>
</feature>
<keyword evidence="3 6" id="KW-0812">Transmembrane</keyword>
<feature type="transmembrane region" description="Helical" evidence="6">
    <location>
        <begin position="263"/>
        <end position="283"/>
    </location>
</feature>
<feature type="transmembrane region" description="Helical" evidence="6">
    <location>
        <begin position="97"/>
        <end position="117"/>
    </location>
</feature>
<dbReference type="Proteomes" id="UP000015347">
    <property type="component" value="Unassembled WGS sequence"/>
</dbReference>
<dbReference type="EMBL" id="APVH01000028">
    <property type="protein sequence ID" value="EPX81955.1"/>
    <property type="molecule type" value="Genomic_DNA"/>
</dbReference>
<dbReference type="SUPFAM" id="SSF103473">
    <property type="entry name" value="MFS general substrate transporter"/>
    <property type="match status" value="1"/>
</dbReference>
<dbReference type="STRING" id="1123237.Salmuc_00269"/>
<dbReference type="HOGENOM" id="CLU_001265_61_2_5"/>
<evidence type="ECO:0000256" key="5">
    <source>
        <dbReference type="ARBA" id="ARBA00023136"/>
    </source>
</evidence>
<reference evidence="9" key="1">
    <citation type="journal article" date="2014" name="Stand. Genomic Sci.">
        <title>Genome sequence of the exopolysaccharide-producing Salipiger mucosus type strain (DSM 16094(T)), a moderately halophilic member of the Roseobacter clade.</title>
        <authorList>
            <person name="Riedel T."/>
            <person name="Spring S."/>
            <person name="Fiebig A."/>
            <person name="Petersen J."/>
            <person name="Kyrpides N.C."/>
            <person name="Goker M."/>
            <person name="Klenk H.P."/>
        </authorList>
    </citation>
    <scope>NUCLEOTIDE SEQUENCE [LARGE SCALE GENOMIC DNA]</scope>
    <source>
        <strain evidence="9">DSM 16094</strain>
    </source>
</reference>
<dbReference type="AlphaFoldDB" id="S9RVB8"/>
<protein>
    <submittedName>
        <fullName evidence="8">MFS permease</fullName>
    </submittedName>
</protein>
<proteinExistence type="predicted"/>
<dbReference type="PANTHER" id="PTHR43124:SF3">
    <property type="entry name" value="CHLORAMPHENICOL EFFLUX PUMP RV0191"/>
    <property type="match status" value="1"/>
</dbReference>
<feature type="transmembrane region" description="Helical" evidence="6">
    <location>
        <begin position="70"/>
        <end position="90"/>
    </location>
</feature>
<comment type="caution">
    <text evidence="8">The sequence shown here is derived from an EMBL/GenBank/DDBJ whole genome shotgun (WGS) entry which is preliminary data.</text>
</comment>
<gene>
    <name evidence="8" type="ORF">Salmuc_00269</name>
</gene>
<dbReference type="InterPro" id="IPR011701">
    <property type="entry name" value="MFS"/>
</dbReference>
<comment type="subcellular location">
    <subcellularLocation>
        <location evidence="1">Cell membrane</location>
        <topology evidence="1">Multi-pass membrane protein</topology>
    </subcellularLocation>
</comment>
<feature type="transmembrane region" description="Helical" evidence="6">
    <location>
        <begin position="182"/>
        <end position="203"/>
    </location>
</feature>
<dbReference type="eggNOG" id="COG2814">
    <property type="taxonomic scope" value="Bacteria"/>
</dbReference>
<feature type="transmembrane region" description="Helical" evidence="6">
    <location>
        <begin position="123"/>
        <end position="145"/>
    </location>
</feature>
<dbReference type="Gene3D" id="1.20.1250.20">
    <property type="entry name" value="MFS general substrate transporter like domains"/>
    <property type="match status" value="1"/>
</dbReference>
<feature type="transmembrane region" description="Helical" evidence="6">
    <location>
        <begin position="382"/>
        <end position="404"/>
    </location>
</feature>
<dbReference type="CDD" id="cd17324">
    <property type="entry name" value="MFS_NepI_like"/>
    <property type="match status" value="1"/>
</dbReference>
<dbReference type="InterPro" id="IPR036259">
    <property type="entry name" value="MFS_trans_sf"/>
</dbReference>
<evidence type="ECO:0000256" key="1">
    <source>
        <dbReference type="ARBA" id="ARBA00004651"/>
    </source>
</evidence>
<dbReference type="InterPro" id="IPR020846">
    <property type="entry name" value="MFS_dom"/>
</dbReference>
<keyword evidence="5 6" id="KW-0472">Membrane</keyword>
<sequence length="420" mass="42709">MVMLRCGDNSRGRYHPDCPEHTMFHDRQAGLTTLSLALGAFAIGVAEFAAMGLLPWYAAGFGVGEPEAGHAVSAYAIGVVIGAPVLAVLGAKLPRKVMLVALIVVFGLANLLTALAPTLPLMVVARFVAGLPHGAYLGIAMLIAADLAPPGRRASGIANVLMGLTLATIIGVPAAGGIGQLFGWRWCFVIVAVLAAVTALMIARLAPRGTGAAGATSAARELRALSNRAIWLTLGVGAVGFGAVFAVYSYLSAAMISAAQAPGWAIPLALSAFGMGATVGNVFGGRLANWSTFGGTLALLCGMIVTSLLYAAVMGQWMAMIGAVLLLGCTASMVIPLQMRLMDVAGEAQTMAAALNHAAFNAANALGPWLAGRALAADMGWASTGVTGALLAVGGIFMLGLAWLDARRSERLRGMALAGA</sequence>
<evidence type="ECO:0000256" key="3">
    <source>
        <dbReference type="ARBA" id="ARBA00022692"/>
    </source>
</evidence>
<evidence type="ECO:0000256" key="6">
    <source>
        <dbReference type="SAM" id="Phobius"/>
    </source>
</evidence>
<keyword evidence="9" id="KW-1185">Reference proteome</keyword>
<feature type="transmembrane region" description="Helical" evidence="6">
    <location>
        <begin position="157"/>
        <end position="176"/>
    </location>
</feature>
<dbReference type="Pfam" id="PF07690">
    <property type="entry name" value="MFS_1"/>
    <property type="match status" value="1"/>
</dbReference>
<feature type="transmembrane region" description="Helical" evidence="6">
    <location>
        <begin position="33"/>
        <end position="58"/>
    </location>
</feature>
<evidence type="ECO:0000313" key="8">
    <source>
        <dbReference type="EMBL" id="EPX81955.1"/>
    </source>
</evidence>
<keyword evidence="4 6" id="KW-1133">Transmembrane helix</keyword>
<keyword evidence="2" id="KW-1003">Cell membrane</keyword>
<feature type="transmembrane region" description="Helical" evidence="6">
    <location>
        <begin position="317"/>
        <end position="337"/>
    </location>
</feature>
<evidence type="ECO:0000313" key="9">
    <source>
        <dbReference type="Proteomes" id="UP000015347"/>
    </source>
</evidence>
<feature type="transmembrane region" description="Helical" evidence="6">
    <location>
        <begin position="290"/>
        <end position="311"/>
    </location>
</feature>
<dbReference type="PROSITE" id="PS50850">
    <property type="entry name" value="MFS"/>
    <property type="match status" value="1"/>
</dbReference>
<evidence type="ECO:0000256" key="4">
    <source>
        <dbReference type="ARBA" id="ARBA00022989"/>
    </source>
</evidence>
<feature type="domain" description="Major facilitator superfamily (MFS) profile" evidence="7">
    <location>
        <begin position="32"/>
        <end position="412"/>
    </location>
</feature>
<accession>S9RVB8</accession>
<dbReference type="PANTHER" id="PTHR43124">
    <property type="entry name" value="PURINE EFFLUX PUMP PBUE"/>
    <property type="match status" value="1"/>
</dbReference>
<dbReference type="GO" id="GO:0022857">
    <property type="term" value="F:transmembrane transporter activity"/>
    <property type="evidence" value="ECO:0007669"/>
    <property type="project" value="InterPro"/>
</dbReference>
<evidence type="ECO:0000256" key="2">
    <source>
        <dbReference type="ARBA" id="ARBA00022475"/>
    </source>
</evidence>
<feature type="transmembrane region" description="Helical" evidence="6">
    <location>
        <begin position="229"/>
        <end position="251"/>
    </location>
</feature>
<dbReference type="GO" id="GO:0005886">
    <property type="term" value="C:plasma membrane"/>
    <property type="evidence" value="ECO:0007669"/>
    <property type="project" value="UniProtKB-SubCell"/>
</dbReference>
<name>S9RVB8_9RHOB</name>
<evidence type="ECO:0000259" key="7">
    <source>
        <dbReference type="PROSITE" id="PS50850"/>
    </source>
</evidence>